<evidence type="ECO:0000313" key="2">
    <source>
        <dbReference type="EMBL" id="MCX2561068.1"/>
    </source>
</evidence>
<sequence>MSGLTIWPDIRPMGDVMTHVSFSVWSAPGRYPALAVPLGLGLSLLLAEVPAARAAIVQPHALVGQGGTGAPVAGSRKGAVKTWSSSDCMAMVETDPFGARDYAQDWGKHGGDREARHCHALALLELGDEQTAAQELDDLVRKAPPSGPESSASLRAVIAEEAAEAWLSAGNPQNALSIVEYGLSVRPGDTNLRLVRARALLEQGNAGAVIPDLTALVARASEAPPGAFVLLASAERRLGQLDKATQHITQAVQHMPDNPPALLERGIIREQLGDAAGAQADWQRVLELSPDSHEADLARQDLAVLAADPDSP</sequence>
<dbReference type="Pfam" id="PF13429">
    <property type="entry name" value="TPR_15"/>
    <property type="match status" value="1"/>
</dbReference>
<feature type="repeat" description="TPR" evidence="1">
    <location>
        <begin position="225"/>
        <end position="258"/>
    </location>
</feature>
<dbReference type="EMBL" id="JAPIUX010000004">
    <property type="protein sequence ID" value="MCX2561068.1"/>
    <property type="molecule type" value="Genomic_DNA"/>
</dbReference>
<dbReference type="PROSITE" id="PS50005">
    <property type="entry name" value="TPR"/>
    <property type="match status" value="2"/>
</dbReference>
<dbReference type="InterPro" id="IPR019734">
    <property type="entry name" value="TPR_rpt"/>
</dbReference>
<keyword evidence="1" id="KW-0802">TPR repeat</keyword>
<dbReference type="RefSeq" id="WP_242007237.1">
    <property type="nucleotide sequence ID" value="NZ_JAPIUX010000004.1"/>
</dbReference>
<dbReference type="SUPFAM" id="SSF48452">
    <property type="entry name" value="TPR-like"/>
    <property type="match status" value="1"/>
</dbReference>
<dbReference type="Gene3D" id="1.25.40.10">
    <property type="entry name" value="Tetratricopeptide repeat domain"/>
    <property type="match status" value="2"/>
</dbReference>
<proteinExistence type="predicted"/>
<reference evidence="2 3" key="1">
    <citation type="submission" date="2022-11" db="EMBL/GenBank/DDBJ databases">
        <title>Genome sequencing of Acetobacter type strain.</title>
        <authorList>
            <person name="Heo J."/>
            <person name="Lee D."/>
            <person name="Han B.-H."/>
            <person name="Hong S.-B."/>
            <person name="Kwon S.-W."/>
        </authorList>
    </citation>
    <scope>NUCLEOTIDE SEQUENCE [LARGE SCALE GENOMIC DNA]</scope>
    <source>
        <strain evidence="2 3">KACC 21251</strain>
    </source>
</reference>
<comment type="caution">
    <text evidence="2">The sequence shown here is derived from an EMBL/GenBank/DDBJ whole genome shotgun (WGS) entry which is preliminary data.</text>
</comment>
<accession>A0ABT3Q700</accession>
<protein>
    <submittedName>
        <fullName evidence="2">Tetratricopeptide repeat protein</fullName>
    </submittedName>
</protein>
<evidence type="ECO:0000256" key="1">
    <source>
        <dbReference type="PROSITE-ProRule" id="PRU00339"/>
    </source>
</evidence>
<organism evidence="2 3">
    <name type="scientific">Acetobacter farinalis</name>
    <dbReference type="NCBI Taxonomy" id="1260984"/>
    <lineage>
        <taxon>Bacteria</taxon>
        <taxon>Pseudomonadati</taxon>
        <taxon>Pseudomonadota</taxon>
        <taxon>Alphaproteobacteria</taxon>
        <taxon>Acetobacterales</taxon>
        <taxon>Acetobacteraceae</taxon>
        <taxon>Acetobacter</taxon>
    </lineage>
</organism>
<dbReference type="Proteomes" id="UP001526446">
    <property type="component" value="Unassembled WGS sequence"/>
</dbReference>
<gene>
    <name evidence="2" type="ORF">OQ252_06605</name>
</gene>
<evidence type="ECO:0000313" key="3">
    <source>
        <dbReference type="Proteomes" id="UP001526446"/>
    </source>
</evidence>
<keyword evidence="3" id="KW-1185">Reference proteome</keyword>
<dbReference type="InterPro" id="IPR011990">
    <property type="entry name" value="TPR-like_helical_dom_sf"/>
</dbReference>
<name>A0ABT3Q700_9PROT</name>
<feature type="repeat" description="TPR" evidence="1">
    <location>
        <begin position="259"/>
        <end position="292"/>
    </location>
</feature>
<dbReference type="SMART" id="SM00028">
    <property type="entry name" value="TPR"/>
    <property type="match status" value="2"/>
</dbReference>